<accession>A0A9P8HV21</accession>
<name>A0A9P8HV21_9HYPO</name>
<feature type="compositionally biased region" description="Acidic residues" evidence="1">
    <location>
        <begin position="131"/>
        <end position="143"/>
    </location>
</feature>
<evidence type="ECO:0000313" key="3">
    <source>
        <dbReference type="EMBL" id="KAH0530460.1"/>
    </source>
</evidence>
<gene>
    <name evidence="3" type="ORF">TsFJ059_005075</name>
</gene>
<feature type="compositionally biased region" description="Basic and acidic residues" evidence="1">
    <location>
        <begin position="89"/>
        <end position="100"/>
    </location>
</feature>
<feature type="region of interest" description="Disordered" evidence="1">
    <location>
        <begin position="426"/>
        <end position="486"/>
    </location>
</feature>
<feature type="transmembrane region" description="Helical" evidence="2">
    <location>
        <begin position="720"/>
        <end position="741"/>
    </location>
</feature>
<dbReference type="AlphaFoldDB" id="A0A9P8HV21"/>
<evidence type="ECO:0000256" key="2">
    <source>
        <dbReference type="SAM" id="Phobius"/>
    </source>
</evidence>
<keyword evidence="2" id="KW-1133">Transmembrane helix</keyword>
<sequence>MPNFGESTIPKYGWSKPTIVQIPRPTAYQQYVARNQSREDPFAACARNEIPPPGGSPYDDQETQPYVLEHPSRSKWSMGRNLTHPKPSTKADRDETRSEWETVVGDDEGDSQMANAPTEGVTLKSLGLVPESDDGADDDDSNDGDARDVKGKGKKPSFSRPGTPFDAFGFSNGPEMPEPRSLRMDMEASTHPSVVYCGHTGFVRQPVHGGPSQSACPSRARNGLGAFPINSKTSSDESTDRFKYDGEAYSTFLQPSSTRETKTSNRRPAGMFEDEGFTLRTKKVNDEVRIPVDRAQKTRYQPYVQHDSEAVVEEDDECWPRVCNDAGTEADWQTVTTGPVCKMQNQSNLNLIKGTGSSLADVSDIMEEQPDPVEHRRAPGTILHQRNRSIHRAEGFFTEDPAWTTPRIRNARGVPNADHRRQQVFGETTRPVNRKLSNPFQTPPDWNNSPRVIELDDSPDKDEDKYSKQTVQGRTIPPPLTRNDSTETVWPAVPRRHNETVNEFDQAFCETQVSDSTLPSDDSANVFSRLPFALINLEEAAKCYGSQRYRNAEDANGFAERARFGPLWSGSSPEAGPSSSGTYRLGGSGNPSVERPSTAVFRDQVTRGRPTVEFDFVDNTPTPSSAILGSLRSRLFNPRPKPAQAQESRFGHFRAAAALGAKCLRIKAPPPETENDQEWTARNATGGVLTPSEADLIESARGEIMERRRCPEETERKRRILFICIMASSIVFPLIGLLALIGRFDSTVCWYALGETQGFSKEQRGMLLQQLLVEIFASSHSIEIMISGYLVFRAIFHGKHVSSFGPRLTADKMAVFELGFSSRIS</sequence>
<comment type="caution">
    <text evidence="3">The sequence shown here is derived from an EMBL/GenBank/DDBJ whole genome shotgun (WGS) entry which is preliminary data.</text>
</comment>
<organism evidence="3 4">
    <name type="scientific">Trichoderma semiorbis</name>
    <dbReference type="NCBI Taxonomy" id="1491008"/>
    <lineage>
        <taxon>Eukaryota</taxon>
        <taxon>Fungi</taxon>
        <taxon>Dikarya</taxon>
        <taxon>Ascomycota</taxon>
        <taxon>Pezizomycotina</taxon>
        <taxon>Sordariomycetes</taxon>
        <taxon>Hypocreomycetidae</taxon>
        <taxon>Hypocreales</taxon>
        <taxon>Hypocreaceae</taxon>
        <taxon>Trichoderma</taxon>
    </lineage>
</organism>
<evidence type="ECO:0000313" key="4">
    <source>
        <dbReference type="Proteomes" id="UP000826573"/>
    </source>
</evidence>
<dbReference type="Proteomes" id="UP000826573">
    <property type="component" value="Unassembled WGS sequence"/>
</dbReference>
<feature type="compositionally biased region" description="Low complexity" evidence="1">
    <location>
        <begin position="569"/>
        <end position="581"/>
    </location>
</feature>
<proteinExistence type="predicted"/>
<keyword evidence="2" id="KW-0812">Transmembrane</keyword>
<keyword evidence="4" id="KW-1185">Reference proteome</keyword>
<reference evidence="3 4" key="1">
    <citation type="submission" date="2021-08" db="EMBL/GenBank/DDBJ databases">
        <title>The highly contiguous genome resource for Trichoderma semiorbis FJ059, a fungal antagonistic to plant pathogens.</title>
        <authorList>
            <person name="Liu T."/>
        </authorList>
    </citation>
    <scope>NUCLEOTIDE SEQUENCE [LARGE SCALE GENOMIC DNA]</scope>
    <source>
        <strain evidence="3 4">FJ059</strain>
    </source>
</reference>
<feature type="compositionally biased region" description="Polar residues" evidence="1">
    <location>
        <begin position="435"/>
        <end position="450"/>
    </location>
</feature>
<feature type="region of interest" description="Disordered" evidence="1">
    <location>
        <begin position="39"/>
        <end position="174"/>
    </location>
</feature>
<protein>
    <submittedName>
        <fullName evidence="3">Uncharacterized protein</fullName>
    </submittedName>
</protein>
<keyword evidence="2" id="KW-0472">Membrane</keyword>
<evidence type="ECO:0000256" key="1">
    <source>
        <dbReference type="SAM" id="MobiDB-lite"/>
    </source>
</evidence>
<feature type="region of interest" description="Disordered" evidence="1">
    <location>
        <begin position="566"/>
        <end position="598"/>
    </location>
</feature>
<dbReference type="EMBL" id="JAIMJC010000002">
    <property type="protein sequence ID" value="KAH0530460.1"/>
    <property type="molecule type" value="Genomic_DNA"/>
</dbReference>